<dbReference type="PANTHER" id="PTHR48106:SF18">
    <property type="entry name" value="QUINONE OXIDOREDUCTASE PIG3"/>
    <property type="match status" value="1"/>
</dbReference>
<gene>
    <name evidence="4" type="ORF">SMD27_05270</name>
</gene>
<sequence length="324" mass="34986">MRAIVLEKFGGLDSLIYKDIPKPEPKAGHVVIRIKAFGINHAEMHMRRGEWAEAAEVSGIECVGIVESCPGGEFPVGAKVAALMGGLGRTINGSYAEYTRAPVSNVALIEADLPWAELAAIPETYATAWTCLFRNLELKGGQLLVIRGATSSFGQAALKMAVNAGARVIATTRNRDRFAMLEKLGAERCEIERPDLSKHIAEAKQIDAVLDLVGNTVVLDSLTMLRRGGRSCLAGWLGGLDPIPDFNPLLQMASGVYLTFFGSFVFGTPGFPLSDVPLQQIAADAAAGKLDVKPVRIFRFDEVREAHRVMEANEARGKMVVVHD</sequence>
<dbReference type="PANTHER" id="PTHR48106">
    <property type="entry name" value="QUINONE OXIDOREDUCTASE PIG3-RELATED"/>
    <property type="match status" value="1"/>
</dbReference>
<dbReference type="Gene3D" id="3.40.50.720">
    <property type="entry name" value="NAD(P)-binding Rossmann-like Domain"/>
    <property type="match status" value="1"/>
</dbReference>
<proteinExistence type="predicted"/>
<keyword evidence="5" id="KW-1185">Reference proteome</keyword>
<dbReference type="Pfam" id="PF08240">
    <property type="entry name" value="ADH_N"/>
    <property type="match status" value="1"/>
</dbReference>
<protein>
    <submittedName>
        <fullName evidence="4">Zinc-binding alcohol dehydrogenase family protein</fullName>
    </submittedName>
</protein>
<dbReference type="InterPro" id="IPR011032">
    <property type="entry name" value="GroES-like_sf"/>
</dbReference>
<dbReference type="CDD" id="cd08243">
    <property type="entry name" value="quinone_oxidoreductase_like_1"/>
    <property type="match status" value="1"/>
</dbReference>
<name>A0ABU5E7G2_9PROT</name>
<dbReference type="InterPro" id="IPR013154">
    <property type="entry name" value="ADH-like_N"/>
</dbReference>
<dbReference type="SUPFAM" id="SSF51735">
    <property type="entry name" value="NAD(P)-binding Rossmann-fold domains"/>
    <property type="match status" value="1"/>
</dbReference>
<organism evidence="4 5">
    <name type="scientific">Dongia soli</name>
    <dbReference type="NCBI Taxonomy" id="600628"/>
    <lineage>
        <taxon>Bacteria</taxon>
        <taxon>Pseudomonadati</taxon>
        <taxon>Pseudomonadota</taxon>
        <taxon>Alphaproteobacteria</taxon>
        <taxon>Rhodospirillales</taxon>
        <taxon>Dongiaceae</taxon>
        <taxon>Dongia</taxon>
    </lineage>
</organism>
<evidence type="ECO:0000313" key="4">
    <source>
        <dbReference type="EMBL" id="MDY0882242.1"/>
    </source>
</evidence>
<dbReference type="SUPFAM" id="SSF50129">
    <property type="entry name" value="GroES-like"/>
    <property type="match status" value="1"/>
</dbReference>
<dbReference type="InterPro" id="IPR013149">
    <property type="entry name" value="ADH-like_C"/>
</dbReference>
<feature type="domain" description="Enoyl reductase (ER)" evidence="3">
    <location>
        <begin position="10"/>
        <end position="321"/>
    </location>
</feature>
<dbReference type="InterPro" id="IPR020843">
    <property type="entry name" value="ER"/>
</dbReference>
<evidence type="ECO:0000313" key="5">
    <source>
        <dbReference type="Proteomes" id="UP001279642"/>
    </source>
</evidence>
<dbReference type="EMBL" id="JAXCLW010000001">
    <property type="protein sequence ID" value="MDY0882242.1"/>
    <property type="molecule type" value="Genomic_DNA"/>
</dbReference>
<dbReference type="Gene3D" id="3.90.180.10">
    <property type="entry name" value="Medium-chain alcohol dehydrogenases, catalytic domain"/>
    <property type="match status" value="1"/>
</dbReference>
<evidence type="ECO:0000256" key="1">
    <source>
        <dbReference type="ARBA" id="ARBA00022857"/>
    </source>
</evidence>
<comment type="caution">
    <text evidence="4">The sequence shown here is derived from an EMBL/GenBank/DDBJ whole genome shotgun (WGS) entry which is preliminary data.</text>
</comment>
<dbReference type="RefSeq" id="WP_320507268.1">
    <property type="nucleotide sequence ID" value="NZ_JAXCLW010000001.1"/>
</dbReference>
<dbReference type="Pfam" id="PF00107">
    <property type="entry name" value="ADH_zinc_N"/>
    <property type="match status" value="1"/>
</dbReference>
<evidence type="ECO:0000256" key="2">
    <source>
        <dbReference type="ARBA" id="ARBA00023002"/>
    </source>
</evidence>
<keyword evidence="1" id="KW-0521">NADP</keyword>
<reference evidence="4 5" key="1">
    <citation type="journal article" date="2016" name="Antonie Van Leeuwenhoek">
        <title>Dongia soli sp. nov., isolated from soil from Dokdo, Korea.</title>
        <authorList>
            <person name="Kim D.U."/>
            <person name="Lee H."/>
            <person name="Kim H."/>
            <person name="Kim S.G."/>
            <person name="Ka J.O."/>
        </authorList>
    </citation>
    <scope>NUCLEOTIDE SEQUENCE [LARGE SCALE GENOMIC DNA]</scope>
    <source>
        <strain evidence="4 5">D78</strain>
    </source>
</reference>
<dbReference type="Proteomes" id="UP001279642">
    <property type="component" value="Unassembled WGS sequence"/>
</dbReference>
<accession>A0ABU5E7G2</accession>
<evidence type="ECO:0000259" key="3">
    <source>
        <dbReference type="SMART" id="SM00829"/>
    </source>
</evidence>
<keyword evidence="2" id="KW-0560">Oxidoreductase</keyword>
<dbReference type="InterPro" id="IPR036291">
    <property type="entry name" value="NAD(P)-bd_dom_sf"/>
</dbReference>
<dbReference type="SMART" id="SM00829">
    <property type="entry name" value="PKS_ER"/>
    <property type="match status" value="1"/>
</dbReference>